<dbReference type="SUPFAM" id="SSF56112">
    <property type="entry name" value="Protein kinase-like (PK-like)"/>
    <property type="match status" value="1"/>
</dbReference>
<evidence type="ECO:0000256" key="10">
    <source>
        <dbReference type="ARBA" id="ARBA00022737"/>
    </source>
</evidence>
<dbReference type="AlphaFoldDB" id="A0A0K9PTA4"/>
<keyword evidence="10" id="KW-0677">Repeat</keyword>
<name>A0A0K9PTA4_ZOSMR</name>
<evidence type="ECO:0000256" key="14">
    <source>
        <dbReference type="ARBA" id="ARBA00022989"/>
    </source>
</evidence>
<comment type="catalytic activity">
    <reaction evidence="19">
        <text>L-seryl-[protein] + ATP = O-phospho-L-seryl-[protein] + ADP + H(+)</text>
        <dbReference type="Rhea" id="RHEA:17989"/>
        <dbReference type="Rhea" id="RHEA-COMP:9863"/>
        <dbReference type="Rhea" id="RHEA-COMP:11604"/>
        <dbReference type="ChEBI" id="CHEBI:15378"/>
        <dbReference type="ChEBI" id="CHEBI:29999"/>
        <dbReference type="ChEBI" id="CHEBI:30616"/>
        <dbReference type="ChEBI" id="CHEBI:83421"/>
        <dbReference type="ChEBI" id="CHEBI:456216"/>
        <dbReference type="EC" id="2.7.11.1"/>
    </reaction>
</comment>
<dbReference type="EC" id="2.7.11.1" evidence="2"/>
<dbReference type="Gene3D" id="3.30.200.20">
    <property type="entry name" value="Phosphorylase Kinase, domain 1"/>
    <property type="match status" value="1"/>
</dbReference>
<dbReference type="SMART" id="SM00220">
    <property type="entry name" value="S_TKc"/>
    <property type="match status" value="1"/>
</dbReference>
<comment type="catalytic activity">
    <reaction evidence="18">
        <text>L-threonyl-[protein] + ATP = O-phospho-L-threonyl-[protein] + ADP + H(+)</text>
        <dbReference type="Rhea" id="RHEA:46608"/>
        <dbReference type="Rhea" id="RHEA-COMP:11060"/>
        <dbReference type="Rhea" id="RHEA-COMP:11605"/>
        <dbReference type="ChEBI" id="CHEBI:15378"/>
        <dbReference type="ChEBI" id="CHEBI:30013"/>
        <dbReference type="ChEBI" id="CHEBI:30616"/>
        <dbReference type="ChEBI" id="CHEBI:61977"/>
        <dbReference type="ChEBI" id="CHEBI:456216"/>
        <dbReference type="EC" id="2.7.11.1"/>
    </reaction>
</comment>
<evidence type="ECO:0000256" key="3">
    <source>
        <dbReference type="ARBA" id="ARBA00022475"/>
    </source>
</evidence>
<proteinExistence type="predicted"/>
<dbReference type="PROSITE" id="PS50011">
    <property type="entry name" value="PROTEIN_KINASE_DOM"/>
    <property type="match status" value="1"/>
</dbReference>
<keyword evidence="5" id="KW-0597">Phosphoprotein</keyword>
<evidence type="ECO:0000259" key="20">
    <source>
        <dbReference type="PROSITE" id="PS50011"/>
    </source>
</evidence>
<keyword evidence="17" id="KW-0325">Glycoprotein</keyword>
<dbReference type="FunFam" id="1.10.510.10:FF:000358">
    <property type="entry name" value="Putative leucine-rich repeat receptor-like serine/threonine-protein kinase"/>
    <property type="match status" value="1"/>
</dbReference>
<dbReference type="GO" id="GO:0005886">
    <property type="term" value="C:plasma membrane"/>
    <property type="evidence" value="ECO:0007669"/>
    <property type="project" value="UniProtKB-SubCell"/>
</dbReference>
<keyword evidence="11" id="KW-0547">Nucleotide-binding</keyword>
<keyword evidence="6" id="KW-0433">Leucine-rich repeat</keyword>
<evidence type="ECO:0000256" key="13">
    <source>
        <dbReference type="ARBA" id="ARBA00022840"/>
    </source>
</evidence>
<dbReference type="InterPro" id="IPR051564">
    <property type="entry name" value="LRR_receptor-like_kinase"/>
</dbReference>
<sequence length="251" mass="28531">MKECKVLKNIRHRNIMRVLTVCSSEDLNRKEFKALVYEYMPNGSLDKWLKKGNEPYGVGLSFLQRLNITIDVASALDYLHTQTEKIIVHCDLKPSNVLLDANMVAHVTDFGITKFLSTDDDETLTTAIQGSIGYIAPECGMGSKLSTLWDVYSYGILVLEIFTGKSPTDNDCCNEEITFHQYVEASYPYGIMRIVDPFLLQQDADGLRQRKIYDTLVAIMRIGLNCSMDSPNRRIQMKDVIRQLSDIRDAI</sequence>
<accession>A0A0K9PTA4</accession>
<dbReference type="EMBL" id="LFYR01000640">
    <property type="protein sequence ID" value="KMZ72278.1"/>
    <property type="molecule type" value="Genomic_DNA"/>
</dbReference>
<keyword evidence="14" id="KW-1133">Transmembrane helix</keyword>
<comment type="subcellular location">
    <subcellularLocation>
        <location evidence="1">Cell membrane</location>
        <topology evidence="1">Single-pass membrane protein</topology>
    </subcellularLocation>
</comment>
<evidence type="ECO:0000256" key="5">
    <source>
        <dbReference type="ARBA" id="ARBA00022553"/>
    </source>
</evidence>
<keyword evidence="16 21" id="KW-0675">Receptor</keyword>
<dbReference type="Gene3D" id="1.10.510.10">
    <property type="entry name" value="Transferase(Phosphotransferase) domain 1"/>
    <property type="match status" value="1"/>
</dbReference>
<dbReference type="InterPro" id="IPR008271">
    <property type="entry name" value="Ser/Thr_kinase_AS"/>
</dbReference>
<dbReference type="PROSITE" id="PS00108">
    <property type="entry name" value="PROTEIN_KINASE_ST"/>
    <property type="match status" value="1"/>
</dbReference>
<evidence type="ECO:0000256" key="8">
    <source>
        <dbReference type="ARBA" id="ARBA00022692"/>
    </source>
</evidence>
<dbReference type="PANTHER" id="PTHR48055">
    <property type="entry name" value="LEUCINE-RICH REPEAT RECEPTOR PROTEIN KINASE EMS1"/>
    <property type="match status" value="1"/>
</dbReference>
<evidence type="ECO:0000256" key="15">
    <source>
        <dbReference type="ARBA" id="ARBA00023136"/>
    </source>
</evidence>
<evidence type="ECO:0000256" key="1">
    <source>
        <dbReference type="ARBA" id="ARBA00004162"/>
    </source>
</evidence>
<gene>
    <name evidence="21" type="ORF">ZOSMA_168G00140</name>
</gene>
<dbReference type="GO" id="GO:0004674">
    <property type="term" value="F:protein serine/threonine kinase activity"/>
    <property type="evidence" value="ECO:0007669"/>
    <property type="project" value="UniProtKB-KW"/>
</dbReference>
<dbReference type="PANTHER" id="PTHR48055:SF55">
    <property type="entry name" value="PROTEIN KINASE DOMAIN-CONTAINING PROTEIN"/>
    <property type="match status" value="1"/>
</dbReference>
<keyword evidence="13" id="KW-0067">ATP-binding</keyword>
<dbReference type="OrthoDB" id="676979at2759"/>
<evidence type="ECO:0000256" key="7">
    <source>
        <dbReference type="ARBA" id="ARBA00022679"/>
    </source>
</evidence>
<evidence type="ECO:0000256" key="6">
    <source>
        <dbReference type="ARBA" id="ARBA00022614"/>
    </source>
</evidence>
<dbReference type="Pfam" id="PF07714">
    <property type="entry name" value="PK_Tyr_Ser-Thr"/>
    <property type="match status" value="1"/>
</dbReference>
<dbReference type="GO" id="GO:0005524">
    <property type="term" value="F:ATP binding"/>
    <property type="evidence" value="ECO:0007669"/>
    <property type="project" value="UniProtKB-KW"/>
</dbReference>
<evidence type="ECO:0000313" key="21">
    <source>
        <dbReference type="EMBL" id="KMZ72278.1"/>
    </source>
</evidence>
<keyword evidence="3" id="KW-1003">Cell membrane</keyword>
<organism evidence="21 22">
    <name type="scientific">Zostera marina</name>
    <name type="common">Eelgrass</name>
    <dbReference type="NCBI Taxonomy" id="29655"/>
    <lineage>
        <taxon>Eukaryota</taxon>
        <taxon>Viridiplantae</taxon>
        <taxon>Streptophyta</taxon>
        <taxon>Embryophyta</taxon>
        <taxon>Tracheophyta</taxon>
        <taxon>Spermatophyta</taxon>
        <taxon>Magnoliopsida</taxon>
        <taxon>Liliopsida</taxon>
        <taxon>Zosteraceae</taxon>
        <taxon>Zostera</taxon>
    </lineage>
</organism>
<evidence type="ECO:0000256" key="9">
    <source>
        <dbReference type="ARBA" id="ARBA00022729"/>
    </source>
</evidence>
<comment type="caution">
    <text evidence="21">The sequence shown here is derived from an EMBL/GenBank/DDBJ whole genome shotgun (WGS) entry which is preliminary data.</text>
</comment>
<keyword evidence="8" id="KW-0812">Transmembrane</keyword>
<dbReference type="InterPro" id="IPR001245">
    <property type="entry name" value="Ser-Thr/Tyr_kinase_cat_dom"/>
</dbReference>
<protein>
    <recommendedName>
        <fullName evidence="2">non-specific serine/threonine protein kinase</fullName>
        <ecNumber evidence="2">2.7.11.1</ecNumber>
    </recommendedName>
</protein>
<dbReference type="STRING" id="29655.A0A0K9PTA4"/>
<keyword evidence="9" id="KW-0732">Signal</keyword>
<evidence type="ECO:0000256" key="4">
    <source>
        <dbReference type="ARBA" id="ARBA00022527"/>
    </source>
</evidence>
<reference evidence="22" key="1">
    <citation type="journal article" date="2016" name="Nature">
        <title>The genome of the seagrass Zostera marina reveals angiosperm adaptation to the sea.</title>
        <authorList>
            <person name="Olsen J.L."/>
            <person name="Rouze P."/>
            <person name="Verhelst B."/>
            <person name="Lin Y.-C."/>
            <person name="Bayer T."/>
            <person name="Collen J."/>
            <person name="Dattolo E."/>
            <person name="De Paoli E."/>
            <person name="Dittami S."/>
            <person name="Maumus F."/>
            <person name="Michel G."/>
            <person name="Kersting A."/>
            <person name="Lauritano C."/>
            <person name="Lohaus R."/>
            <person name="Toepel M."/>
            <person name="Tonon T."/>
            <person name="Vanneste K."/>
            <person name="Amirebrahimi M."/>
            <person name="Brakel J."/>
            <person name="Bostroem C."/>
            <person name="Chovatia M."/>
            <person name="Grimwood J."/>
            <person name="Jenkins J.W."/>
            <person name="Jueterbock A."/>
            <person name="Mraz A."/>
            <person name="Stam W.T."/>
            <person name="Tice H."/>
            <person name="Bornberg-Bauer E."/>
            <person name="Green P.J."/>
            <person name="Pearson G.A."/>
            <person name="Procaccini G."/>
            <person name="Duarte C.M."/>
            <person name="Schmutz J."/>
            <person name="Reusch T.B.H."/>
            <person name="Van de Peer Y."/>
        </authorList>
    </citation>
    <scope>NUCLEOTIDE SEQUENCE [LARGE SCALE GENOMIC DNA]</scope>
    <source>
        <strain evidence="22">cv. Finnish</strain>
    </source>
</reference>
<evidence type="ECO:0000256" key="11">
    <source>
        <dbReference type="ARBA" id="ARBA00022741"/>
    </source>
</evidence>
<keyword evidence="22" id="KW-1185">Reference proteome</keyword>
<dbReference type="Proteomes" id="UP000036987">
    <property type="component" value="Unassembled WGS sequence"/>
</dbReference>
<feature type="domain" description="Protein kinase" evidence="20">
    <location>
        <begin position="1"/>
        <end position="251"/>
    </location>
</feature>
<dbReference type="OMA" id="RTACITS"/>
<evidence type="ECO:0000256" key="16">
    <source>
        <dbReference type="ARBA" id="ARBA00023170"/>
    </source>
</evidence>
<keyword evidence="4" id="KW-0723">Serine/threonine-protein kinase</keyword>
<evidence type="ECO:0000313" key="22">
    <source>
        <dbReference type="Proteomes" id="UP000036987"/>
    </source>
</evidence>
<keyword evidence="7" id="KW-0808">Transferase</keyword>
<keyword evidence="15" id="KW-0472">Membrane</keyword>
<dbReference type="InterPro" id="IPR011009">
    <property type="entry name" value="Kinase-like_dom_sf"/>
</dbReference>
<keyword evidence="12 21" id="KW-0418">Kinase</keyword>
<dbReference type="InterPro" id="IPR000719">
    <property type="entry name" value="Prot_kinase_dom"/>
</dbReference>
<evidence type="ECO:0000256" key="18">
    <source>
        <dbReference type="ARBA" id="ARBA00047899"/>
    </source>
</evidence>
<evidence type="ECO:0000256" key="19">
    <source>
        <dbReference type="ARBA" id="ARBA00048679"/>
    </source>
</evidence>
<evidence type="ECO:0000256" key="12">
    <source>
        <dbReference type="ARBA" id="ARBA00022777"/>
    </source>
</evidence>
<evidence type="ECO:0000256" key="2">
    <source>
        <dbReference type="ARBA" id="ARBA00012513"/>
    </source>
</evidence>
<evidence type="ECO:0000256" key="17">
    <source>
        <dbReference type="ARBA" id="ARBA00023180"/>
    </source>
</evidence>